<dbReference type="Pfam" id="PF02954">
    <property type="entry name" value="HTH_8"/>
    <property type="match status" value="1"/>
</dbReference>
<organism evidence="2 3">
    <name type="scientific">Sphingomonas melonis</name>
    <dbReference type="NCBI Taxonomy" id="152682"/>
    <lineage>
        <taxon>Bacteria</taxon>
        <taxon>Pseudomonadati</taxon>
        <taxon>Pseudomonadota</taxon>
        <taxon>Alphaproteobacteria</taxon>
        <taxon>Sphingomonadales</taxon>
        <taxon>Sphingomonadaceae</taxon>
        <taxon>Sphingomonas</taxon>
    </lineage>
</organism>
<dbReference type="SUPFAM" id="SSF46689">
    <property type="entry name" value="Homeodomain-like"/>
    <property type="match status" value="1"/>
</dbReference>
<keyword evidence="2" id="KW-0238">DNA-binding</keyword>
<comment type="caution">
    <text evidence="2">The sequence shown here is derived from an EMBL/GenBank/DDBJ whole genome shotgun (WGS) entry which is preliminary data.</text>
</comment>
<dbReference type="Gene3D" id="1.10.10.60">
    <property type="entry name" value="Homeodomain-like"/>
    <property type="match status" value="1"/>
</dbReference>
<reference evidence="2 3" key="1">
    <citation type="submission" date="2020-08" db="EMBL/GenBank/DDBJ databases">
        <title>The Agave Microbiome: Exploring the role of microbial communities in plant adaptations to desert environments.</title>
        <authorList>
            <person name="Partida-Martinez L.P."/>
        </authorList>
    </citation>
    <scope>NUCLEOTIDE SEQUENCE [LARGE SCALE GENOMIC DNA]</scope>
    <source>
        <strain evidence="2 3">AS2.3</strain>
    </source>
</reference>
<dbReference type="EMBL" id="JACCBY010000009">
    <property type="protein sequence ID" value="NYD92107.1"/>
    <property type="molecule type" value="Genomic_DNA"/>
</dbReference>
<protein>
    <submittedName>
        <fullName evidence="2">DNA-binding NtrC family response regulator</fullName>
    </submittedName>
</protein>
<accession>A0A7Y9FS34</accession>
<dbReference type="PRINTS" id="PR01590">
    <property type="entry name" value="HTHFIS"/>
</dbReference>
<dbReference type="InterPro" id="IPR009057">
    <property type="entry name" value="Homeodomain-like_sf"/>
</dbReference>
<dbReference type="GO" id="GO:0043565">
    <property type="term" value="F:sequence-specific DNA binding"/>
    <property type="evidence" value="ECO:0007669"/>
    <property type="project" value="InterPro"/>
</dbReference>
<evidence type="ECO:0000313" key="3">
    <source>
        <dbReference type="Proteomes" id="UP000517753"/>
    </source>
</evidence>
<dbReference type="AlphaFoldDB" id="A0A7Y9FS34"/>
<evidence type="ECO:0000259" key="1">
    <source>
        <dbReference type="Pfam" id="PF02954"/>
    </source>
</evidence>
<dbReference type="Proteomes" id="UP000517753">
    <property type="component" value="Unassembled WGS sequence"/>
</dbReference>
<sequence>MPTSADADHLLLIGAPGPVLDLAAGLSRTPRAVMSVGWSAPDLLRIYRRRRRNLVAIDMTLDLPEVLARLCGQRRMARVEPAAADPLDALVGRTIAEVERDLILHTLARCRGNRTSAAAMLGISVRTMRNKLRSFLQDSEPTPVGAGA</sequence>
<evidence type="ECO:0000313" key="2">
    <source>
        <dbReference type="EMBL" id="NYD92107.1"/>
    </source>
</evidence>
<gene>
    <name evidence="2" type="ORF">HD841_003927</name>
</gene>
<name>A0A7Y9FS34_9SPHN</name>
<dbReference type="InterPro" id="IPR002197">
    <property type="entry name" value="HTH_Fis"/>
</dbReference>
<keyword evidence="3" id="KW-1185">Reference proteome</keyword>
<feature type="domain" description="DNA binding HTH" evidence="1">
    <location>
        <begin position="94"/>
        <end position="133"/>
    </location>
</feature>
<dbReference type="RefSeq" id="WP_179510501.1">
    <property type="nucleotide sequence ID" value="NZ_JACCBY010000009.1"/>
</dbReference>
<proteinExistence type="predicted"/>